<keyword evidence="6" id="KW-0347">Helicase</keyword>
<feature type="compositionally biased region" description="Low complexity" evidence="13">
    <location>
        <begin position="769"/>
        <end position="780"/>
    </location>
</feature>
<feature type="compositionally biased region" description="Acidic residues" evidence="13">
    <location>
        <begin position="107"/>
        <end position="187"/>
    </location>
</feature>
<dbReference type="AlphaFoldDB" id="A0A0H2SEX1"/>
<evidence type="ECO:0000256" key="4">
    <source>
        <dbReference type="ARBA" id="ARBA00022741"/>
    </source>
</evidence>
<comment type="catalytic activity">
    <reaction evidence="10">
        <text>ATP + H2O = ADP + phosphate + H(+)</text>
        <dbReference type="Rhea" id="RHEA:13065"/>
        <dbReference type="ChEBI" id="CHEBI:15377"/>
        <dbReference type="ChEBI" id="CHEBI:15378"/>
        <dbReference type="ChEBI" id="CHEBI:30616"/>
        <dbReference type="ChEBI" id="CHEBI:43474"/>
        <dbReference type="ChEBI" id="CHEBI:456216"/>
        <dbReference type="EC" id="3.6.4.13"/>
    </reaction>
</comment>
<evidence type="ECO:0000256" key="3">
    <source>
        <dbReference type="ARBA" id="ARBA00022517"/>
    </source>
</evidence>
<evidence type="ECO:0000256" key="5">
    <source>
        <dbReference type="ARBA" id="ARBA00022801"/>
    </source>
</evidence>
<dbReference type="InterPro" id="IPR014014">
    <property type="entry name" value="RNA_helicase_DEAD_Q_motif"/>
</dbReference>
<evidence type="ECO:0000256" key="12">
    <source>
        <dbReference type="SAM" id="Coils"/>
    </source>
</evidence>
<dbReference type="PROSITE" id="PS51194">
    <property type="entry name" value="HELICASE_CTER"/>
    <property type="match status" value="1"/>
</dbReference>
<feature type="compositionally biased region" description="Basic and acidic residues" evidence="13">
    <location>
        <begin position="693"/>
        <end position="705"/>
    </location>
</feature>
<dbReference type="GO" id="GO:0042254">
    <property type="term" value="P:ribosome biogenesis"/>
    <property type="evidence" value="ECO:0007669"/>
    <property type="project" value="UniProtKB-KW"/>
</dbReference>
<dbReference type="GO" id="GO:0016787">
    <property type="term" value="F:hydrolase activity"/>
    <property type="evidence" value="ECO:0007669"/>
    <property type="project" value="UniProtKB-KW"/>
</dbReference>
<feature type="domain" description="DEAD-box RNA helicase Q" evidence="16">
    <location>
        <begin position="215"/>
        <end position="243"/>
    </location>
</feature>
<dbReference type="OrthoDB" id="10259843at2759"/>
<keyword evidence="7" id="KW-0067">ATP-binding</keyword>
<dbReference type="STRING" id="27342.A0A0H2SEX1"/>
<keyword evidence="18" id="KW-1185">Reference proteome</keyword>
<dbReference type="SUPFAM" id="SSF52540">
    <property type="entry name" value="P-loop containing nucleoside triphosphate hydrolases"/>
    <property type="match status" value="2"/>
</dbReference>
<dbReference type="CDD" id="cd18787">
    <property type="entry name" value="SF2_C_DEAD"/>
    <property type="match status" value="1"/>
</dbReference>
<dbReference type="PANTHER" id="PTHR47959">
    <property type="entry name" value="ATP-DEPENDENT RNA HELICASE RHLE-RELATED"/>
    <property type="match status" value="1"/>
</dbReference>
<dbReference type="InParanoid" id="A0A0H2SEX1"/>
<evidence type="ECO:0000256" key="7">
    <source>
        <dbReference type="ARBA" id="ARBA00022840"/>
    </source>
</evidence>
<dbReference type="InterPro" id="IPR001650">
    <property type="entry name" value="Helicase_C-like"/>
</dbReference>
<evidence type="ECO:0000313" key="17">
    <source>
        <dbReference type="EMBL" id="KLO20278.1"/>
    </source>
</evidence>
<accession>A0A0H2SEX1</accession>
<keyword evidence="8" id="KW-0694">RNA-binding</keyword>
<dbReference type="FunCoup" id="A0A0H2SEX1">
    <property type="interactions" value="466"/>
</dbReference>
<dbReference type="EMBL" id="KQ085883">
    <property type="protein sequence ID" value="KLO20278.1"/>
    <property type="molecule type" value="Genomic_DNA"/>
</dbReference>
<dbReference type="PROSITE" id="PS00039">
    <property type="entry name" value="DEAD_ATP_HELICASE"/>
    <property type="match status" value="1"/>
</dbReference>
<dbReference type="CDD" id="cd17947">
    <property type="entry name" value="DEADc_DDX27"/>
    <property type="match status" value="1"/>
</dbReference>
<dbReference type="PROSITE" id="PS51192">
    <property type="entry name" value="HELICASE_ATP_BIND_1"/>
    <property type="match status" value="1"/>
</dbReference>
<dbReference type="PANTHER" id="PTHR47959:SF1">
    <property type="entry name" value="ATP-DEPENDENT RNA HELICASE DBPA"/>
    <property type="match status" value="1"/>
</dbReference>
<gene>
    <name evidence="17" type="ORF">SCHPADRAFT_842648</name>
</gene>
<feature type="domain" description="Helicase C-terminal" evidence="15">
    <location>
        <begin position="433"/>
        <end position="611"/>
    </location>
</feature>
<dbReference type="Pfam" id="PF00271">
    <property type="entry name" value="Helicase_C"/>
    <property type="match status" value="1"/>
</dbReference>
<sequence>MALDDLIMTIDSDAEDIPEEPEPGPSKKTPGKKGKAKVSNEESNEKDAIDPTFTFDVAGDIYDDVLGTNTVEADLVKGSKSEPVSVDDIIARRKLKQTSTKRKREEESEEDDDDDDEVDELEDDDELVSEGDEDEDVPMDGEESDDPLGTSDEEGFNDEEGDLPEGSDGESSEDSDDDGGDDSEEETQAQKDRKAAFFASPDDPSLPSTSNNASISFNNMSLSRPLLKALSTLNFTTPTPIQAATIPVALLGKDVVGNAVTGSGKTAAFMLPILERLMYRERGKNKAAVRCLVLVPTRELGVQCADVARKLSAFMDVRVALIVGGLSLKSQEAELRTRPDIVIATPGRLIDHLRNTPSFGLETLDVLVLDEADRMLEDGFADELHEIIRACSESRQTMLFSATMTDDVDALVKMSLRKPVRLFVDPKRVTSKGLVQEFVRVRERPGKGREEADERAALLVALCKKTCKEGVLIFFRSKKLAHQMRVVFGILGMKSEELHGDLSQEQRLRALQAFRDGAVDYLMATDLASRGLDIKGIETVINYDMPGQLAQYLHRVGRTARAGKKGRSITLVGEADRKMLKAAIKHSSDADKVRHRTVPPERVAQWAAKLAEIKEEISEVLKEEKEEKAMRQAEMELKKKENIMEHEDEIFSRPARTWFQSEKDKKSAQETSKKEYETAAGVNGTSFKAKGKQAADADKPKRDKFAGLSRRAKRRKLAMEDDEGETGGIRAAVRSAKKASRPAPIGLPESQSARSKEKKAKAKAKVKVKSSSVTSRKGSAFQRDMGDKRGGGSRSSGAGAKREGTRASKGDKIGGMVKKVKGKRK</sequence>
<dbReference type="GO" id="GO:0005524">
    <property type="term" value="F:ATP binding"/>
    <property type="evidence" value="ECO:0007669"/>
    <property type="project" value="UniProtKB-KW"/>
</dbReference>
<dbReference type="EC" id="3.6.4.13" evidence="2"/>
<reference evidence="17 18" key="1">
    <citation type="submission" date="2015-04" db="EMBL/GenBank/DDBJ databases">
        <title>Complete genome sequence of Schizopora paradoxa KUC8140, a cosmopolitan wood degrader in East Asia.</title>
        <authorList>
            <consortium name="DOE Joint Genome Institute"/>
            <person name="Min B."/>
            <person name="Park H."/>
            <person name="Jang Y."/>
            <person name="Kim J.-J."/>
            <person name="Kim K.H."/>
            <person name="Pangilinan J."/>
            <person name="Lipzen A."/>
            <person name="Riley R."/>
            <person name="Grigoriev I.V."/>
            <person name="Spatafora J.W."/>
            <person name="Choi I.-G."/>
        </authorList>
    </citation>
    <scope>NUCLEOTIDE SEQUENCE [LARGE SCALE GENOMIC DNA]</scope>
    <source>
        <strain evidence="17 18">KUC8140</strain>
    </source>
</reference>
<feature type="coiled-coil region" evidence="12">
    <location>
        <begin position="603"/>
        <end position="650"/>
    </location>
</feature>
<dbReference type="Proteomes" id="UP000053477">
    <property type="component" value="Unassembled WGS sequence"/>
</dbReference>
<feature type="compositionally biased region" description="Basic and acidic residues" evidence="13">
    <location>
        <begin position="661"/>
        <end position="677"/>
    </location>
</feature>
<feature type="compositionally biased region" description="Basic and acidic residues" evidence="13">
    <location>
        <begin position="800"/>
        <end position="812"/>
    </location>
</feature>
<feature type="compositionally biased region" description="Basic residues" evidence="13">
    <location>
        <begin position="92"/>
        <end position="102"/>
    </location>
</feature>
<dbReference type="InterPro" id="IPR050079">
    <property type="entry name" value="DEAD_box_RNA_helicase"/>
</dbReference>
<evidence type="ECO:0000256" key="9">
    <source>
        <dbReference type="ARBA" id="ARBA00023242"/>
    </source>
</evidence>
<evidence type="ECO:0000259" key="15">
    <source>
        <dbReference type="PROSITE" id="PS51194"/>
    </source>
</evidence>
<keyword evidence="9" id="KW-0539">Nucleus</keyword>
<dbReference type="PROSITE" id="PS51195">
    <property type="entry name" value="Q_MOTIF"/>
    <property type="match status" value="1"/>
</dbReference>
<feature type="compositionally biased region" description="Basic and acidic residues" evidence="13">
    <location>
        <begin position="38"/>
        <end position="49"/>
    </location>
</feature>
<feature type="compositionally biased region" description="Acidic residues" evidence="13">
    <location>
        <begin position="12"/>
        <end position="22"/>
    </location>
</feature>
<evidence type="ECO:0000313" key="18">
    <source>
        <dbReference type="Proteomes" id="UP000053477"/>
    </source>
</evidence>
<dbReference type="GO" id="GO:0005829">
    <property type="term" value="C:cytosol"/>
    <property type="evidence" value="ECO:0007669"/>
    <property type="project" value="TreeGrafter"/>
</dbReference>
<protein>
    <recommendedName>
        <fullName evidence="2">RNA helicase</fullName>
        <ecNumber evidence="2">3.6.4.13</ecNumber>
    </recommendedName>
</protein>
<dbReference type="Pfam" id="PF00270">
    <property type="entry name" value="DEAD"/>
    <property type="match status" value="1"/>
</dbReference>
<evidence type="ECO:0000259" key="14">
    <source>
        <dbReference type="PROSITE" id="PS51192"/>
    </source>
</evidence>
<name>A0A0H2SEX1_9AGAM</name>
<dbReference type="GO" id="GO:0003723">
    <property type="term" value="F:RNA binding"/>
    <property type="evidence" value="ECO:0007669"/>
    <property type="project" value="UniProtKB-KW"/>
</dbReference>
<feature type="compositionally biased region" description="Basic residues" evidence="13">
    <location>
        <begin position="756"/>
        <end position="768"/>
    </location>
</feature>
<dbReference type="Gene3D" id="3.40.50.300">
    <property type="entry name" value="P-loop containing nucleotide triphosphate hydrolases"/>
    <property type="match status" value="2"/>
</dbReference>
<dbReference type="InterPro" id="IPR014001">
    <property type="entry name" value="Helicase_ATP-bd"/>
</dbReference>
<proteinExistence type="predicted"/>
<comment type="subcellular location">
    <subcellularLocation>
        <location evidence="1">Nucleus</location>
    </subcellularLocation>
</comment>
<dbReference type="SMART" id="SM00490">
    <property type="entry name" value="HELICc"/>
    <property type="match status" value="1"/>
</dbReference>
<evidence type="ECO:0000256" key="8">
    <source>
        <dbReference type="ARBA" id="ARBA00022884"/>
    </source>
</evidence>
<dbReference type="InterPro" id="IPR011545">
    <property type="entry name" value="DEAD/DEAH_box_helicase_dom"/>
</dbReference>
<dbReference type="GO" id="GO:0010467">
    <property type="term" value="P:gene expression"/>
    <property type="evidence" value="ECO:0007669"/>
    <property type="project" value="UniProtKB-ARBA"/>
</dbReference>
<evidence type="ECO:0000256" key="13">
    <source>
        <dbReference type="SAM" id="MobiDB-lite"/>
    </source>
</evidence>
<dbReference type="InterPro" id="IPR000629">
    <property type="entry name" value="RNA-helicase_DEAD-box_CS"/>
</dbReference>
<keyword evidence="5" id="KW-0378">Hydrolase</keyword>
<evidence type="ECO:0000256" key="10">
    <source>
        <dbReference type="ARBA" id="ARBA00047984"/>
    </source>
</evidence>
<dbReference type="SMART" id="SM00487">
    <property type="entry name" value="DEXDc"/>
    <property type="match status" value="1"/>
</dbReference>
<feature type="region of interest" description="Disordered" evidence="13">
    <location>
        <begin position="654"/>
        <end position="825"/>
    </location>
</feature>
<feature type="domain" description="Helicase ATP-binding" evidence="14">
    <location>
        <begin position="246"/>
        <end position="422"/>
    </location>
</feature>
<evidence type="ECO:0000256" key="11">
    <source>
        <dbReference type="PROSITE-ProRule" id="PRU00552"/>
    </source>
</evidence>
<organism evidence="17 18">
    <name type="scientific">Schizopora paradoxa</name>
    <dbReference type="NCBI Taxonomy" id="27342"/>
    <lineage>
        <taxon>Eukaryota</taxon>
        <taxon>Fungi</taxon>
        <taxon>Dikarya</taxon>
        <taxon>Basidiomycota</taxon>
        <taxon>Agaricomycotina</taxon>
        <taxon>Agaricomycetes</taxon>
        <taxon>Hymenochaetales</taxon>
        <taxon>Schizoporaceae</taxon>
        <taxon>Schizopora</taxon>
    </lineage>
</organism>
<feature type="region of interest" description="Disordered" evidence="13">
    <location>
        <begin position="72"/>
        <end position="212"/>
    </location>
</feature>
<keyword evidence="4" id="KW-0547">Nucleotide-binding</keyword>
<evidence type="ECO:0000256" key="1">
    <source>
        <dbReference type="ARBA" id="ARBA00004123"/>
    </source>
</evidence>
<feature type="short sequence motif" description="Q motif" evidence="11">
    <location>
        <begin position="215"/>
        <end position="243"/>
    </location>
</feature>
<evidence type="ECO:0000259" key="16">
    <source>
        <dbReference type="PROSITE" id="PS51195"/>
    </source>
</evidence>
<evidence type="ECO:0000256" key="2">
    <source>
        <dbReference type="ARBA" id="ARBA00012552"/>
    </source>
</evidence>
<dbReference type="GO" id="GO:0005634">
    <property type="term" value="C:nucleus"/>
    <property type="evidence" value="ECO:0007669"/>
    <property type="project" value="UniProtKB-SubCell"/>
</dbReference>
<feature type="region of interest" description="Disordered" evidence="13">
    <location>
        <begin position="1"/>
        <end position="52"/>
    </location>
</feature>
<dbReference type="InterPro" id="IPR027417">
    <property type="entry name" value="P-loop_NTPase"/>
</dbReference>
<keyword evidence="12" id="KW-0175">Coiled coil</keyword>
<evidence type="ECO:0000256" key="6">
    <source>
        <dbReference type="ARBA" id="ARBA00022806"/>
    </source>
</evidence>
<keyword evidence="3" id="KW-0690">Ribosome biogenesis</keyword>
<dbReference type="GO" id="GO:0003724">
    <property type="term" value="F:RNA helicase activity"/>
    <property type="evidence" value="ECO:0007669"/>
    <property type="project" value="UniProtKB-EC"/>
</dbReference>